<protein>
    <submittedName>
        <fullName evidence="1">WG repeat-containing protein</fullName>
    </submittedName>
</protein>
<evidence type="ECO:0000313" key="2">
    <source>
        <dbReference type="Proteomes" id="UP000501570"/>
    </source>
</evidence>
<evidence type="ECO:0000313" key="1">
    <source>
        <dbReference type="EMBL" id="QIY89565.1"/>
    </source>
</evidence>
<dbReference type="Proteomes" id="UP000501570">
    <property type="component" value="Chromosome"/>
</dbReference>
<name>A0ABX6KLP6_CHRGL</name>
<sequence length="339" mass="39497">MQSFGLHILFNPTMKKTLLFVAMIPVLSFSQEKDVLKYFISKDNLVGVKNKKGEIIIPAQFINLTGVKNGELVKSVNNTIFIDSSLANKSEVEKNAWGVVFDEKGKLLYQPYSYDNGADYFSEGVRRFVKNGKIGFVDRNAKTVIEPEHDFVSPFNYGYASFCDGCDWEKTNDEHKAIVGGKWGVMNTRGQTVQPLAKQSGEDIEIDGKYYPYPFSYSGKEKNILQFFEKQNKKLSDIYYVNVYNTFSDDEKKLFFEIVERPKENFPYYQVNTYDYRKKDLGTLYRFKFLVSEDGKTFYAIEDFNEKKVPFENWLKEEIKNAEDFQKEHKDNPNKFINK</sequence>
<accession>A0ABX6KLP6</accession>
<keyword evidence="2" id="KW-1185">Reference proteome</keyword>
<proteinExistence type="predicted"/>
<gene>
    <name evidence="1" type="ORF">FOB44_02355</name>
</gene>
<dbReference type="Pfam" id="PF14903">
    <property type="entry name" value="WG_beta_rep"/>
    <property type="match status" value="1"/>
</dbReference>
<dbReference type="InterPro" id="IPR032774">
    <property type="entry name" value="WG_beta_rep"/>
</dbReference>
<dbReference type="EMBL" id="CP050995">
    <property type="protein sequence ID" value="QIY89565.1"/>
    <property type="molecule type" value="Genomic_DNA"/>
</dbReference>
<organism evidence="1 2">
    <name type="scientific">Chryseobacterium gallinarum</name>
    <dbReference type="NCBI Taxonomy" id="1324352"/>
    <lineage>
        <taxon>Bacteria</taxon>
        <taxon>Pseudomonadati</taxon>
        <taxon>Bacteroidota</taxon>
        <taxon>Flavobacteriia</taxon>
        <taxon>Flavobacteriales</taxon>
        <taxon>Weeksellaceae</taxon>
        <taxon>Chryseobacterium group</taxon>
        <taxon>Chryseobacterium</taxon>
    </lineage>
</organism>
<reference evidence="1 2" key="1">
    <citation type="submission" date="2019-09" db="EMBL/GenBank/DDBJ databases">
        <title>FDA dAtabase for Regulatory Grade micrObial Sequences (FDA-ARGOS): Supporting development and validation of Infectious Disease Dx tests.</title>
        <authorList>
            <person name="Sciortino C."/>
            <person name="Tallon L."/>
            <person name="Sadzewicz L."/>
            <person name="Vavikolanu K."/>
            <person name="Mehta A."/>
            <person name="Aluvathingal J."/>
            <person name="Nadendla S."/>
            <person name="Nandy P."/>
            <person name="Geyer C."/>
            <person name="Yan Y."/>
            <person name="Sichtig H."/>
        </authorList>
    </citation>
    <scope>NUCLEOTIDE SEQUENCE [LARGE SCALE GENOMIC DNA]</scope>
    <source>
        <strain evidence="1 2">FDAARGOS_636</strain>
    </source>
</reference>